<dbReference type="AlphaFoldDB" id="A0A6P5WQJ9"/>
<feature type="signal peptide" evidence="1">
    <location>
        <begin position="1"/>
        <end position="26"/>
    </location>
</feature>
<keyword evidence="1" id="KW-0732">Signal</keyword>
<accession>A0A6P5WQJ9</accession>
<dbReference type="PANTHER" id="PTHR32487:SF13">
    <property type="entry name" value="LOW QUALITY PROTEIN: IRIDOID SYNTHASE-LIKE"/>
    <property type="match status" value="1"/>
</dbReference>
<feature type="domain" description="PRISE-like Rossmann-fold" evidence="2">
    <location>
        <begin position="64"/>
        <end position="349"/>
    </location>
</feature>
<dbReference type="SUPFAM" id="SSF51735">
    <property type="entry name" value="NAD(P)-binding Rossmann-fold domains"/>
    <property type="match status" value="1"/>
</dbReference>
<organism evidence="3 4">
    <name type="scientific">Durio zibethinus</name>
    <name type="common">Durian</name>
    <dbReference type="NCBI Taxonomy" id="66656"/>
    <lineage>
        <taxon>Eukaryota</taxon>
        <taxon>Viridiplantae</taxon>
        <taxon>Streptophyta</taxon>
        <taxon>Embryophyta</taxon>
        <taxon>Tracheophyta</taxon>
        <taxon>Spermatophyta</taxon>
        <taxon>Magnoliopsida</taxon>
        <taxon>eudicotyledons</taxon>
        <taxon>Gunneridae</taxon>
        <taxon>Pentapetalae</taxon>
        <taxon>rosids</taxon>
        <taxon>malvids</taxon>
        <taxon>Malvales</taxon>
        <taxon>Malvaceae</taxon>
        <taxon>Helicteroideae</taxon>
        <taxon>Durio</taxon>
    </lineage>
</organism>
<dbReference type="Proteomes" id="UP000515121">
    <property type="component" value="Unplaced"/>
</dbReference>
<dbReference type="PANTHER" id="PTHR32487">
    <property type="entry name" value="3-OXO-DELTA(4,5)-STEROID 5-BETA-REDUCTASE"/>
    <property type="match status" value="1"/>
</dbReference>
<evidence type="ECO:0000259" key="2">
    <source>
        <dbReference type="Pfam" id="PF22917"/>
    </source>
</evidence>
<dbReference type="GO" id="GO:0006629">
    <property type="term" value="P:lipid metabolic process"/>
    <property type="evidence" value="ECO:0007669"/>
    <property type="project" value="UniProtKB-ARBA"/>
</dbReference>
<evidence type="ECO:0000313" key="3">
    <source>
        <dbReference type="Proteomes" id="UP000515121"/>
    </source>
</evidence>
<dbReference type="RefSeq" id="XP_022718133.1">
    <property type="nucleotide sequence ID" value="XM_022862398.1"/>
</dbReference>
<dbReference type="InterPro" id="IPR055222">
    <property type="entry name" value="PRISE-like_Rossmann-fold"/>
</dbReference>
<dbReference type="Gene3D" id="3.40.50.720">
    <property type="entry name" value="NAD(P)-binding Rossmann-like Domain"/>
    <property type="match status" value="1"/>
</dbReference>
<gene>
    <name evidence="4" type="primary">LOC111276648</name>
</gene>
<dbReference type="Pfam" id="PF22917">
    <property type="entry name" value="PRISE"/>
    <property type="match status" value="1"/>
</dbReference>
<feature type="chain" id="PRO_5028043520" evidence="1">
    <location>
        <begin position="27"/>
        <end position="375"/>
    </location>
</feature>
<dbReference type="GO" id="GO:0016627">
    <property type="term" value="F:oxidoreductase activity, acting on the CH-CH group of donors"/>
    <property type="evidence" value="ECO:0007669"/>
    <property type="project" value="UniProtKB-ARBA"/>
</dbReference>
<proteinExistence type="predicted"/>
<keyword evidence="3" id="KW-1185">Reference proteome</keyword>
<dbReference type="CDD" id="cd08948">
    <property type="entry name" value="5beta-POR_like_SDR_a"/>
    <property type="match status" value="1"/>
</dbReference>
<reference evidence="4" key="1">
    <citation type="submission" date="2025-08" db="UniProtKB">
        <authorList>
            <consortium name="RefSeq"/>
        </authorList>
    </citation>
    <scope>IDENTIFICATION</scope>
    <source>
        <tissue evidence="4">Fruit stalk</tissue>
    </source>
</reference>
<dbReference type="GeneID" id="111276648"/>
<dbReference type="InterPro" id="IPR036291">
    <property type="entry name" value="NAD(P)-bd_dom_sf"/>
</dbReference>
<name>A0A6P5WQJ9_DURZI</name>
<evidence type="ECO:0000256" key="1">
    <source>
        <dbReference type="SAM" id="SignalP"/>
    </source>
</evidence>
<dbReference type="OrthoDB" id="1731983at2759"/>
<protein>
    <submittedName>
        <fullName evidence="4">3-oxo-Delta(4,5)-steroid 5-beta-reductase-like</fullName>
    </submittedName>
</protein>
<evidence type="ECO:0000313" key="4">
    <source>
        <dbReference type="RefSeq" id="XP_022718133.1"/>
    </source>
</evidence>
<dbReference type="KEGG" id="dzi:111276648"/>
<sequence>MAKIPNASVALVVGVTGMAGLSLAEALKKPTALGGPWKVYGTARRSKPSWFPSSIVDHFISFDATNLDDTIKNLFPISNEVTHVFWVAIQVRENEEANILINSTMLKNVVDVLKSGTSSPLCHVTLQTGTKHYIGPVFDPSLANQLVAHEPPFHEDMPRLPYPNFYYTQEDVLASYAPSISYSVHRPSIIIGASSRSVYNTLLCLAVYANICKHQGLPFRYPGNGYTWEHFNEASDARVLAEQQIWAAISEKFKNQAFNCTNGDVFTWKSFWKELCKVFNVEFVPFDEKEKFDVVEMMKDNASAWDKIVEEHGLLKTKMQDMIAAFAAIKAVLNLEFQLVSNMTKSRDFGFFGYADTLRSIEMWVRRLQDMNIVP</sequence>